<feature type="domain" description="Glycosyltransferase 2-like" evidence="10">
    <location>
        <begin position="18"/>
        <end position="156"/>
    </location>
</feature>
<evidence type="ECO:0000259" key="10">
    <source>
        <dbReference type="Pfam" id="PF00535"/>
    </source>
</evidence>
<comment type="function">
    <text evidence="6">Catalyzes the glycosylation of 4,4'-diaponeurosporenoate, i.e. the esterification of glucose at the C1'' position with the carboxyl group of 4,4'-diaponeurosporenic acid, to form glycosyl-4,4'-diaponeurosporenoate. This is a step in the biosynthesis of staphyloxanthin, an orange pigment present in most staphylococci strains.</text>
</comment>
<dbReference type="STRING" id="556325.BHE16_08575"/>
<evidence type="ECO:0000256" key="1">
    <source>
        <dbReference type="ARBA" id="ARBA00004236"/>
    </source>
</evidence>
<dbReference type="InterPro" id="IPR001173">
    <property type="entry name" value="Glyco_trans_2-like"/>
</dbReference>
<dbReference type="OrthoDB" id="9777873at2"/>
<dbReference type="CDD" id="cd00761">
    <property type="entry name" value="Glyco_tranf_GTA_type"/>
    <property type="match status" value="1"/>
</dbReference>
<reference evidence="11 12" key="1">
    <citation type="submission" date="2016-11" db="EMBL/GenBank/DDBJ databases">
        <title>Genome sequencing of Zhihengliuella aestuarii B18 antagonistic to Plasmodiophora brassicae.</title>
        <authorList>
            <person name="Luo Y."/>
        </authorList>
    </citation>
    <scope>NUCLEOTIDE SEQUENCE [LARGE SCALE GENOMIC DNA]</scope>
    <source>
        <strain evidence="11 12">B18</strain>
    </source>
</reference>
<dbReference type="AlphaFoldDB" id="A0A1L2ZNR9"/>
<dbReference type="GO" id="GO:0005886">
    <property type="term" value="C:plasma membrane"/>
    <property type="evidence" value="ECO:0007669"/>
    <property type="project" value="UniProtKB-SubCell"/>
</dbReference>
<comment type="pathway">
    <text evidence="7">Carotenoid biosynthesis; staphyloxanthin biosynthesis; staphyloxanthin from farnesyl diphosphate: step 4/5.</text>
</comment>
<evidence type="ECO:0000256" key="6">
    <source>
        <dbReference type="ARBA" id="ARBA00037281"/>
    </source>
</evidence>
<dbReference type="Gene3D" id="3.90.550.10">
    <property type="entry name" value="Spore Coat Polysaccharide Biosynthesis Protein SpsA, Chain A"/>
    <property type="match status" value="1"/>
</dbReference>
<keyword evidence="4" id="KW-0808">Transferase</keyword>
<dbReference type="Proteomes" id="UP000183530">
    <property type="component" value="Chromosome"/>
</dbReference>
<dbReference type="Pfam" id="PF00535">
    <property type="entry name" value="Glycos_transf_2"/>
    <property type="match status" value="1"/>
</dbReference>
<dbReference type="GO" id="GO:0016757">
    <property type="term" value="F:glycosyltransferase activity"/>
    <property type="evidence" value="ECO:0007669"/>
    <property type="project" value="UniProtKB-KW"/>
</dbReference>
<evidence type="ECO:0000313" key="12">
    <source>
        <dbReference type="Proteomes" id="UP000183530"/>
    </source>
</evidence>
<keyword evidence="5" id="KW-0472">Membrane</keyword>
<accession>A0A1L2ZNR9</accession>
<comment type="subcellular location">
    <subcellularLocation>
        <location evidence="1">Cell membrane</location>
    </subcellularLocation>
</comment>
<dbReference type="PANTHER" id="PTHR43646:SF2">
    <property type="entry name" value="GLYCOSYLTRANSFERASE 2-LIKE DOMAIN-CONTAINING PROTEIN"/>
    <property type="match status" value="1"/>
</dbReference>
<evidence type="ECO:0000313" key="11">
    <source>
        <dbReference type="EMBL" id="APF41043.1"/>
    </source>
</evidence>
<keyword evidence="12" id="KW-1185">Reference proteome</keyword>
<evidence type="ECO:0000256" key="3">
    <source>
        <dbReference type="ARBA" id="ARBA00022676"/>
    </source>
</evidence>
<evidence type="ECO:0000256" key="4">
    <source>
        <dbReference type="ARBA" id="ARBA00022679"/>
    </source>
</evidence>
<name>A0A1L2ZNR9_9MICC</name>
<dbReference type="PANTHER" id="PTHR43646">
    <property type="entry name" value="GLYCOSYLTRANSFERASE"/>
    <property type="match status" value="1"/>
</dbReference>
<dbReference type="EMBL" id="CP018135">
    <property type="protein sequence ID" value="APF41043.1"/>
    <property type="molecule type" value="Genomic_DNA"/>
</dbReference>
<evidence type="ECO:0000256" key="8">
    <source>
        <dbReference type="ARBA" id="ARBA00038120"/>
    </source>
</evidence>
<proteinExistence type="inferred from homology"/>
<dbReference type="RefSeq" id="WP_071894514.1">
    <property type="nucleotide sequence ID" value="NZ_CP018135.1"/>
</dbReference>
<dbReference type="KEGG" id="nae:BHE16_08575"/>
<evidence type="ECO:0000256" key="2">
    <source>
        <dbReference type="ARBA" id="ARBA00022475"/>
    </source>
</evidence>
<keyword evidence="3" id="KW-0328">Glycosyltransferase</keyword>
<evidence type="ECO:0000256" key="7">
    <source>
        <dbReference type="ARBA" id="ARBA00037904"/>
    </source>
</evidence>
<gene>
    <name evidence="11" type="ORF">BHE16_08575</name>
</gene>
<dbReference type="SUPFAM" id="SSF53448">
    <property type="entry name" value="Nucleotide-diphospho-sugar transferases"/>
    <property type="match status" value="1"/>
</dbReference>
<keyword evidence="2" id="KW-1003">Cell membrane</keyword>
<protein>
    <recommendedName>
        <fullName evidence="9">4,4'-diaponeurosporenoate glycosyltransferase</fullName>
    </recommendedName>
</protein>
<dbReference type="InterPro" id="IPR029044">
    <property type="entry name" value="Nucleotide-diphossugar_trans"/>
</dbReference>
<comment type="similarity">
    <text evidence="8">Belongs to the glycosyltransferase 2 family. CrtQ subfamily.</text>
</comment>
<evidence type="ECO:0000256" key="5">
    <source>
        <dbReference type="ARBA" id="ARBA00023136"/>
    </source>
</evidence>
<evidence type="ECO:0000256" key="9">
    <source>
        <dbReference type="ARBA" id="ARBA00040345"/>
    </source>
</evidence>
<sequence>MNTRSTPPPSARISHVLVVVPARDEEERLGTCLHHVQLAMDQLAFHHNVTVRLSVVVDSSTDGSLCIAQEVSKRDPRICSLNVEVGSPGRARDAGIRAGLDGVPASELGGVLVACTDGDTFVPADWLVSLVNVANEGADAILGTVEPDPRDTDPDLAKLWHERHDPLDGTEHIYGANMAFRANAYLQAGGFPAYDIGEDAAFIRALRDAGKLVVGSTAVHSVTSGRLQGRTAGGFAGYLRDLQPGVRRGERRLPAHVTAYPGSYPSALPRRQ</sequence>
<organism evidence="11 12">
    <name type="scientific">Neomicrococcus aestuarii</name>
    <dbReference type="NCBI Taxonomy" id="556325"/>
    <lineage>
        <taxon>Bacteria</taxon>
        <taxon>Bacillati</taxon>
        <taxon>Actinomycetota</taxon>
        <taxon>Actinomycetes</taxon>
        <taxon>Micrococcales</taxon>
        <taxon>Micrococcaceae</taxon>
        <taxon>Neomicrococcus</taxon>
    </lineage>
</organism>